<reference evidence="3 4" key="1">
    <citation type="submission" date="2019-07" db="EMBL/GenBank/DDBJ databases">
        <title>Genomic Encyclopedia of Type Strains, Phase IV (KMG-IV): sequencing the most valuable type-strain genomes for metagenomic binning, comparative biology and taxonomic classification.</title>
        <authorList>
            <person name="Goeker M."/>
        </authorList>
    </citation>
    <scope>NUCLEOTIDE SEQUENCE [LARGE SCALE GENOMIC DNA]</scope>
    <source>
        <strain evidence="3 4">DSM 18961</strain>
    </source>
</reference>
<keyword evidence="3" id="KW-0808">Transferase</keyword>
<dbReference type="RefSeq" id="WP_148868903.1">
    <property type="nucleotide sequence ID" value="NZ_VNIA01000001.1"/>
</dbReference>
<dbReference type="Pfam" id="PF08241">
    <property type="entry name" value="Methyltransf_11"/>
    <property type="match status" value="1"/>
</dbReference>
<gene>
    <name evidence="3" type="ORF">C7447_101777</name>
</gene>
<proteinExistence type="predicted"/>
<protein>
    <submittedName>
        <fullName evidence="3">Methyltransferase family protein</fullName>
    </submittedName>
</protein>
<dbReference type="GO" id="GO:0032259">
    <property type="term" value="P:methylation"/>
    <property type="evidence" value="ECO:0007669"/>
    <property type="project" value="UniProtKB-KW"/>
</dbReference>
<dbReference type="CDD" id="cd02440">
    <property type="entry name" value="AdoMet_MTases"/>
    <property type="match status" value="1"/>
</dbReference>
<keyword evidence="3" id="KW-0489">Methyltransferase</keyword>
<dbReference type="PANTHER" id="PTHR43861">
    <property type="entry name" value="TRANS-ACONITATE 2-METHYLTRANSFERASE-RELATED"/>
    <property type="match status" value="1"/>
</dbReference>
<dbReference type="OrthoDB" id="9770553at2"/>
<feature type="domain" description="Methyltransferase type 11" evidence="2">
    <location>
        <begin position="97"/>
        <end position="193"/>
    </location>
</feature>
<dbReference type="InterPro" id="IPR029063">
    <property type="entry name" value="SAM-dependent_MTases_sf"/>
</dbReference>
<dbReference type="SUPFAM" id="SSF53335">
    <property type="entry name" value="S-adenosyl-L-methionine-dependent methyltransferases"/>
    <property type="match status" value="1"/>
</dbReference>
<evidence type="ECO:0000256" key="1">
    <source>
        <dbReference type="SAM" id="MobiDB-lite"/>
    </source>
</evidence>
<dbReference type="EMBL" id="VNIA01000001">
    <property type="protein sequence ID" value="TYQ00167.1"/>
    <property type="molecule type" value="Genomic_DNA"/>
</dbReference>
<feature type="compositionally biased region" description="Basic and acidic residues" evidence="1">
    <location>
        <begin position="28"/>
        <end position="58"/>
    </location>
</feature>
<evidence type="ECO:0000313" key="4">
    <source>
        <dbReference type="Proteomes" id="UP000323136"/>
    </source>
</evidence>
<dbReference type="PROSITE" id="PS51257">
    <property type="entry name" value="PROKAR_LIPOPROTEIN"/>
    <property type="match status" value="1"/>
</dbReference>
<accession>A0A5S5DYP9</accession>
<name>A0A5S5DYP9_9FLAO</name>
<dbReference type="AlphaFoldDB" id="A0A5S5DYP9"/>
<dbReference type="InterPro" id="IPR013216">
    <property type="entry name" value="Methyltransf_11"/>
</dbReference>
<organism evidence="3 4">
    <name type="scientific">Tenacibaculum adriaticum</name>
    <dbReference type="NCBI Taxonomy" id="413713"/>
    <lineage>
        <taxon>Bacteria</taxon>
        <taxon>Pseudomonadati</taxon>
        <taxon>Bacteroidota</taxon>
        <taxon>Flavobacteriia</taxon>
        <taxon>Flavobacteriales</taxon>
        <taxon>Flavobacteriaceae</taxon>
        <taxon>Tenacibaculum</taxon>
    </lineage>
</organism>
<evidence type="ECO:0000259" key="2">
    <source>
        <dbReference type="Pfam" id="PF08241"/>
    </source>
</evidence>
<dbReference type="GO" id="GO:0008757">
    <property type="term" value="F:S-adenosylmethionine-dependent methyltransferase activity"/>
    <property type="evidence" value="ECO:0007669"/>
    <property type="project" value="InterPro"/>
</dbReference>
<dbReference type="Proteomes" id="UP000323136">
    <property type="component" value="Unassembled WGS sequence"/>
</dbReference>
<evidence type="ECO:0000313" key="3">
    <source>
        <dbReference type="EMBL" id="TYQ00167.1"/>
    </source>
</evidence>
<sequence>MTKQKLLIQSLRLLFVVALFTSCNNTKKQPDLDENNETHNQHKDANHEKSSHATHGYTDKVTIEELTKRFESPERDSIEQPQKIVQFLGDIKGKIILDIGAGTGYYSVRFANEGANVIAADVSDQFQDYLKQRIEKNSIKNIELRKIPYDTPLLKDGEADIVFIANTYHHIENRVEYFTKVKNGLKTNGELIVLDYFNVDFPKGITAPPMKMRVSVDQAVFELKKAGFTTFEVEVNDLPYHYIIKAK</sequence>
<comment type="caution">
    <text evidence="3">The sequence shown here is derived from an EMBL/GenBank/DDBJ whole genome shotgun (WGS) entry which is preliminary data.</text>
</comment>
<keyword evidence="4" id="KW-1185">Reference proteome</keyword>
<dbReference type="Gene3D" id="3.40.50.150">
    <property type="entry name" value="Vaccinia Virus protein VP39"/>
    <property type="match status" value="1"/>
</dbReference>
<feature type="region of interest" description="Disordered" evidence="1">
    <location>
        <begin position="27"/>
        <end position="58"/>
    </location>
</feature>